<dbReference type="Proteomes" id="UP001362999">
    <property type="component" value="Unassembled WGS sequence"/>
</dbReference>
<dbReference type="InterPro" id="IPR002893">
    <property type="entry name" value="Znf_MYND"/>
</dbReference>
<keyword evidence="3" id="KW-0862">Zinc</keyword>
<dbReference type="GO" id="GO:0008270">
    <property type="term" value="F:zinc ion binding"/>
    <property type="evidence" value="ECO:0007669"/>
    <property type="project" value="UniProtKB-KW"/>
</dbReference>
<organism evidence="6 7">
    <name type="scientific">Favolaschia claudopus</name>
    <dbReference type="NCBI Taxonomy" id="2862362"/>
    <lineage>
        <taxon>Eukaryota</taxon>
        <taxon>Fungi</taxon>
        <taxon>Dikarya</taxon>
        <taxon>Basidiomycota</taxon>
        <taxon>Agaricomycotina</taxon>
        <taxon>Agaricomycetes</taxon>
        <taxon>Agaricomycetidae</taxon>
        <taxon>Agaricales</taxon>
        <taxon>Marasmiineae</taxon>
        <taxon>Mycenaceae</taxon>
        <taxon>Favolaschia</taxon>
    </lineage>
</organism>
<reference evidence="6 7" key="1">
    <citation type="journal article" date="2024" name="J Genomics">
        <title>Draft genome sequencing and assembly of Favolaschia claudopus CIRM-BRFM 2984 isolated from oak limbs.</title>
        <authorList>
            <person name="Navarro D."/>
            <person name="Drula E."/>
            <person name="Chaduli D."/>
            <person name="Cazenave R."/>
            <person name="Ahrendt S."/>
            <person name="Wang J."/>
            <person name="Lipzen A."/>
            <person name="Daum C."/>
            <person name="Barry K."/>
            <person name="Grigoriev I.V."/>
            <person name="Favel A."/>
            <person name="Rosso M.N."/>
            <person name="Martin F."/>
        </authorList>
    </citation>
    <scope>NUCLEOTIDE SEQUENCE [LARGE SCALE GENOMIC DNA]</scope>
    <source>
        <strain evidence="6 7">CIRM-BRFM 2984</strain>
    </source>
</reference>
<dbReference type="PROSITE" id="PS50865">
    <property type="entry name" value="ZF_MYND_2"/>
    <property type="match status" value="1"/>
</dbReference>
<evidence type="ECO:0000313" key="7">
    <source>
        <dbReference type="Proteomes" id="UP001362999"/>
    </source>
</evidence>
<name>A0AAV9Z8Y0_9AGAR</name>
<evidence type="ECO:0000256" key="3">
    <source>
        <dbReference type="ARBA" id="ARBA00022833"/>
    </source>
</evidence>
<evidence type="ECO:0000313" key="6">
    <source>
        <dbReference type="EMBL" id="KAK6974581.1"/>
    </source>
</evidence>
<comment type="caution">
    <text evidence="6">The sequence shown here is derived from an EMBL/GenBank/DDBJ whole genome shotgun (WGS) entry which is preliminary data.</text>
</comment>
<evidence type="ECO:0000256" key="2">
    <source>
        <dbReference type="ARBA" id="ARBA00022771"/>
    </source>
</evidence>
<evidence type="ECO:0000256" key="4">
    <source>
        <dbReference type="PROSITE-ProRule" id="PRU00134"/>
    </source>
</evidence>
<accession>A0AAV9Z8Y0</accession>
<dbReference type="AlphaFoldDB" id="A0AAV9Z8Y0"/>
<gene>
    <name evidence="6" type="ORF">R3P38DRAFT_3132963</name>
</gene>
<dbReference type="Pfam" id="PF01753">
    <property type="entry name" value="zf-MYND"/>
    <property type="match status" value="1"/>
</dbReference>
<protein>
    <recommendedName>
        <fullName evidence="5">MYND-type domain-containing protein</fullName>
    </recommendedName>
</protein>
<sequence length="649" mass="72813">MHYSLKLSNLARLPLNIIKARAIATASPTANPEEQACFVDEAQYLSAKDQLSLLPLFYAVLDPAQIPLLTNELRDGVGAISQDDMKRKFFSATAVLRSLMTIVAEHERHPALVDLWAHVCPWMQFLDEYGDLVPIAIRDGSTPAEQYSIYVSVCYLFQYAQDTSIHRAMCLSLRPLSRMLGRALCLIIPVEWENKLLVEKRQALLYVIELLSKWFSINSFDRRAFKELLFGAGGTLGTLASLLGGLCQFCLTDGVIHGYNVRSVHALVLFISAISTHGYDTTVFREHVWEQGMVTLITKWSIFICSSTLPGLPPPDGAFEILAGHTELFPPRHRWMAEALGAGALQAAFATRKPQILLRLVLQLVPFTVFRSVLDQCRFALEGVSHLNVATVFVSPRGSGEVAAVDVWKPFLGTVQERLRFMDACDHGRHPVLMSCHNVSCAKIQTKHKFKVCAQCKLAYYCSKACQLQDWKVSRAHRRTCRILQAHRDEHALTTSRDISFLEQVLHETYGTLAKKMALKYLIFAMKNPDEVPYALFDYAPTGIGTVSIGHLKDLHPSFNQNEVSSVSRAKNISFHLVKIPDGKLPNIWLFPLRFGSQAPNFVLKLREIASALPVHPSSGELEAYVPHVLSIMPSWDGNLNSRWWDLFA</sequence>
<dbReference type="Gene3D" id="6.10.140.2220">
    <property type="match status" value="1"/>
</dbReference>
<keyword evidence="1" id="KW-0479">Metal-binding</keyword>
<keyword evidence="2 4" id="KW-0863">Zinc-finger</keyword>
<dbReference type="SUPFAM" id="SSF144232">
    <property type="entry name" value="HIT/MYND zinc finger-like"/>
    <property type="match status" value="1"/>
</dbReference>
<evidence type="ECO:0000256" key="1">
    <source>
        <dbReference type="ARBA" id="ARBA00022723"/>
    </source>
</evidence>
<evidence type="ECO:0000259" key="5">
    <source>
        <dbReference type="PROSITE" id="PS50865"/>
    </source>
</evidence>
<proteinExistence type="predicted"/>
<feature type="domain" description="MYND-type" evidence="5">
    <location>
        <begin position="438"/>
        <end position="481"/>
    </location>
</feature>
<keyword evidence="7" id="KW-1185">Reference proteome</keyword>
<dbReference type="EMBL" id="JAWWNJ010000183">
    <property type="protein sequence ID" value="KAK6974581.1"/>
    <property type="molecule type" value="Genomic_DNA"/>
</dbReference>